<feature type="compositionally biased region" description="Gly residues" evidence="1">
    <location>
        <begin position="78"/>
        <end position="88"/>
    </location>
</feature>
<sequence>MIQGPLGDTSGHLGDPLCPSKGLLGATLGTSRGPLAMGFGGIDLGALRALNFTLMETDCAPGSRVPADDCDFKENGVRLGGDPGGGHNPAGTRGVTPRCSSSGADSAASWARSDAFGPGSTSTCKPTAPSVSAEQINGAERGPTA</sequence>
<evidence type="ECO:0000256" key="1">
    <source>
        <dbReference type="SAM" id="MobiDB-lite"/>
    </source>
</evidence>
<dbReference type="AlphaFoldDB" id="A0A8C3BA43"/>
<keyword evidence="3" id="KW-1185">Reference proteome</keyword>
<proteinExistence type="predicted"/>
<feature type="compositionally biased region" description="Low complexity" evidence="1">
    <location>
        <begin position="100"/>
        <end position="115"/>
    </location>
</feature>
<evidence type="ECO:0000313" key="2">
    <source>
        <dbReference type="Ensembl" id="ENSCMMP00000003231.1"/>
    </source>
</evidence>
<evidence type="ECO:0000313" key="3">
    <source>
        <dbReference type="Proteomes" id="UP000694556"/>
    </source>
</evidence>
<dbReference type="Pfam" id="PF00666">
    <property type="entry name" value="Cathelicidins"/>
    <property type="match status" value="1"/>
</dbReference>
<protein>
    <submittedName>
        <fullName evidence="2">Uncharacterized protein</fullName>
    </submittedName>
</protein>
<name>A0A8C3BA43_CAIMO</name>
<dbReference type="Gene3D" id="3.10.450.10">
    <property type="match status" value="1"/>
</dbReference>
<reference evidence="2" key="2">
    <citation type="submission" date="2025-08" db="UniProtKB">
        <authorList>
            <consortium name="Ensembl"/>
        </authorList>
    </citation>
    <scope>IDENTIFICATION</scope>
</reference>
<feature type="compositionally biased region" description="Basic and acidic residues" evidence="1">
    <location>
        <begin position="66"/>
        <end position="76"/>
    </location>
</feature>
<accession>A0A8C3BA43</accession>
<dbReference type="InterPro" id="IPR046350">
    <property type="entry name" value="Cystatin_sf"/>
</dbReference>
<reference evidence="2" key="1">
    <citation type="submission" date="2018-09" db="EMBL/GenBank/DDBJ databases">
        <title>Common duck and Muscovy duck high density SNP chip.</title>
        <authorList>
            <person name="Vignal A."/>
            <person name="Thebault N."/>
            <person name="Warren W.C."/>
        </authorList>
    </citation>
    <scope>NUCLEOTIDE SEQUENCE [LARGE SCALE GENOMIC DNA]</scope>
</reference>
<dbReference type="Ensembl" id="ENSCMMT00000003621.1">
    <property type="protein sequence ID" value="ENSCMMP00000003231.1"/>
    <property type="gene ID" value="ENSCMMG00000002102.1"/>
</dbReference>
<feature type="region of interest" description="Disordered" evidence="1">
    <location>
        <begin position="63"/>
        <end position="145"/>
    </location>
</feature>
<organism evidence="2 3">
    <name type="scientific">Cairina moschata</name>
    <name type="common">Muscovy duck</name>
    <dbReference type="NCBI Taxonomy" id="8855"/>
    <lineage>
        <taxon>Eukaryota</taxon>
        <taxon>Metazoa</taxon>
        <taxon>Chordata</taxon>
        <taxon>Craniata</taxon>
        <taxon>Vertebrata</taxon>
        <taxon>Euteleostomi</taxon>
        <taxon>Archelosauria</taxon>
        <taxon>Archosauria</taxon>
        <taxon>Dinosauria</taxon>
        <taxon>Saurischia</taxon>
        <taxon>Theropoda</taxon>
        <taxon>Coelurosauria</taxon>
        <taxon>Aves</taxon>
        <taxon>Neognathae</taxon>
        <taxon>Galloanserae</taxon>
        <taxon>Anseriformes</taxon>
        <taxon>Anatidae</taxon>
        <taxon>Anatinae</taxon>
        <taxon>Cairina</taxon>
    </lineage>
</organism>
<feature type="compositionally biased region" description="Polar residues" evidence="1">
    <location>
        <begin position="119"/>
        <end position="135"/>
    </location>
</feature>
<reference evidence="2" key="3">
    <citation type="submission" date="2025-09" db="UniProtKB">
        <authorList>
            <consortium name="Ensembl"/>
        </authorList>
    </citation>
    <scope>IDENTIFICATION</scope>
</reference>
<dbReference type="SUPFAM" id="SSF54403">
    <property type="entry name" value="Cystatin/monellin"/>
    <property type="match status" value="1"/>
</dbReference>
<dbReference type="Proteomes" id="UP000694556">
    <property type="component" value="Chromosome 2"/>
</dbReference>